<protein>
    <recommendedName>
        <fullName evidence="3">Aromatic ring-hydroxylating dioxygenase subunit alpha</fullName>
    </recommendedName>
</protein>
<gene>
    <name evidence="1" type="ORF">SIL87_03930</name>
</gene>
<name>A0AAW9DMK0_ACIAO</name>
<keyword evidence="2" id="KW-1185">Reference proteome</keyword>
<accession>A0AAW9DMK0</accession>
<evidence type="ECO:0008006" key="3">
    <source>
        <dbReference type="Google" id="ProtNLM"/>
    </source>
</evidence>
<organism evidence="1 2">
    <name type="scientific">Acidiphilium acidophilum</name>
    <name type="common">Thiobacillus acidophilus</name>
    <dbReference type="NCBI Taxonomy" id="76588"/>
    <lineage>
        <taxon>Bacteria</taxon>
        <taxon>Pseudomonadati</taxon>
        <taxon>Pseudomonadota</taxon>
        <taxon>Alphaproteobacteria</taxon>
        <taxon>Acetobacterales</taxon>
        <taxon>Acidocellaceae</taxon>
        <taxon>Acidiphilium</taxon>
    </lineage>
</organism>
<reference evidence="1 2" key="1">
    <citation type="submission" date="2023-11" db="EMBL/GenBank/DDBJ databases">
        <title>MicrobeMod: A computational toolkit for identifying prokaryotic methylation and restriction-modification with nanopore sequencing.</title>
        <authorList>
            <person name="Crits-Christoph A."/>
            <person name="Kang S.C."/>
            <person name="Lee H."/>
            <person name="Ostrov N."/>
        </authorList>
    </citation>
    <scope>NUCLEOTIDE SEQUENCE [LARGE SCALE GENOMIC DNA]</scope>
    <source>
        <strain evidence="1 2">DSMZ 700</strain>
    </source>
</reference>
<dbReference type="RefSeq" id="WP_319612891.1">
    <property type="nucleotide sequence ID" value="NZ_JAWXYB010000018.1"/>
</dbReference>
<evidence type="ECO:0000313" key="2">
    <source>
        <dbReference type="Proteomes" id="UP001279553"/>
    </source>
</evidence>
<dbReference type="Proteomes" id="UP001279553">
    <property type="component" value="Unassembled WGS sequence"/>
</dbReference>
<comment type="caution">
    <text evidence="1">The sequence shown here is derived from an EMBL/GenBank/DDBJ whole genome shotgun (WGS) entry which is preliminary data.</text>
</comment>
<proteinExistence type="predicted"/>
<dbReference type="AlphaFoldDB" id="A0AAW9DMK0"/>
<dbReference type="EMBL" id="JAWXYB010000018">
    <property type="protein sequence ID" value="MDX5929911.1"/>
    <property type="molecule type" value="Genomic_DNA"/>
</dbReference>
<evidence type="ECO:0000313" key="1">
    <source>
        <dbReference type="EMBL" id="MDX5929911.1"/>
    </source>
</evidence>
<sequence length="245" mass="28218">MNLLTVKYRLFDPRLAPRRTKLMVPGWGGEPQPRRDGSLEQAWHCMPFVESAQYGIELFYPYDNELHVTRRDGKVVLEGDFGDAPDTGLQWPPFRSFGDAYYTYQLLLDLMVEPEVAVRTEPHPRYYTSFEDDVPLAVPALLRTSWWPMISFVVFKAPPEGRTHVFRPGEPFMQLVMLPASPDFTLVEMNEDDAAERELRSQRIHASRETLGADSRWLSSSDTVFDATYRRLLRAAIAKSRQSSD</sequence>